<feature type="domain" description="Glycoside hydrolase family 5" evidence="5">
    <location>
        <begin position="436"/>
        <end position="685"/>
    </location>
</feature>
<accession>A0ABR1GC01</accession>
<feature type="region of interest" description="Disordered" evidence="4">
    <location>
        <begin position="292"/>
        <end position="338"/>
    </location>
</feature>
<feature type="region of interest" description="Disordered" evidence="4">
    <location>
        <begin position="722"/>
        <end position="774"/>
    </location>
</feature>
<name>A0ABR1GC01_AURAN</name>
<dbReference type="PANTHER" id="PTHR34142">
    <property type="entry name" value="ENDO-BETA-1,4-GLUCANASE A"/>
    <property type="match status" value="1"/>
</dbReference>
<dbReference type="InterPro" id="IPR001547">
    <property type="entry name" value="Glyco_hydro_5"/>
</dbReference>
<feature type="domain" description="Chitin-binding type-4" evidence="6">
    <location>
        <begin position="28"/>
        <end position="288"/>
    </location>
</feature>
<dbReference type="InterPro" id="IPR017853">
    <property type="entry name" value="GH"/>
</dbReference>
<dbReference type="PANTHER" id="PTHR34142:SF1">
    <property type="entry name" value="GLYCOSIDE HYDROLASE FAMILY 5 DOMAIN-CONTAINING PROTEIN"/>
    <property type="match status" value="1"/>
</dbReference>
<keyword evidence="8" id="KW-1185">Reference proteome</keyword>
<feature type="compositionally biased region" description="Low complexity" evidence="4">
    <location>
        <begin position="723"/>
        <end position="735"/>
    </location>
</feature>
<evidence type="ECO:0000313" key="8">
    <source>
        <dbReference type="Proteomes" id="UP001363151"/>
    </source>
</evidence>
<evidence type="ECO:0000256" key="3">
    <source>
        <dbReference type="ARBA" id="ARBA00023295"/>
    </source>
</evidence>
<evidence type="ECO:0000313" key="7">
    <source>
        <dbReference type="EMBL" id="KAK7253611.1"/>
    </source>
</evidence>
<keyword evidence="2 7" id="KW-0378">Hydrolase</keyword>
<sequence length="826" mass="87548">MARAAATTTHQRYKLALAAMALSRAAGHGYMSKPPSRNYEAYLNNGWDTPGADEYGPHSVRAAGMFSECADCPNRGFPGVNPWSAPGTASSVAYEVPTGKLHGVCGASWNEASLDYNAPSPDGVWGTAAKTTYAAGETITVEWCVSADHGGVPAFRLCDDPDLVAKVTTAGAAPSLDELLDLEACFQRGALRCDGAEGADCGMVAVCGDHGDWEACADEGEYLHCRDEYGVGGKAWACINTEETCPHGSLARYELKIPEDTKPSAHTVLSFRWDTYENNEVFSGCADVEILAGDGDPSPTPKPVAPAPTPRPVAVPTPAPVEPAPTPAPGPATPAPTDGDADGAGTCCFWSETNDACACGSIAPPENWCAASETQCLACGATWCASGSEPPSDGEPPSDPDEPVGECVPAPESAAVNNTGYAAHHGALGLDGVQLVDARGDAVQLLGMSSHGLHWFPDCYGYEAIAHLVETWGINVFRAAMYVGEGGYATDPSIYDKVQDVVAWTKELGVYVVIDFHVLTPGDPNAYLDPADPVALDFWTMVAEAYKDETHVIYEIANEPNNVAWDDVLAYHNAVIAAIRAVDADTIIIAGTTTWSQDIHLAAAKPVDAPRNVMYAFHFYACSHQSLLARVEEYRTVIPIFVSEWGTSDYSGNGATCVCDARDFLDVFSRAEPSISMAQWSWADKAEASAALNPGACAAGAWDDLSESGVFLKKYIQKATETNANNAGPPGGVVAPPSPTPEPTARARDGGRARCQRRRPPVPKPTLAPTPEDTCEDDSAWYYKKESKDCAWVAEKPNKRCRKKGTLADGSKTRAKKACLVACDKC</sequence>
<dbReference type="SUPFAM" id="SSF51445">
    <property type="entry name" value="(Trans)glycosidases"/>
    <property type="match status" value="1"/>
</dbReference>
<dbReference type="Gene3D" id="3.20.20.80">
    <property type="entry name" value="Glycosidases"/>
    <property type="match status" value="1"/>
</dbReference>
<dbReference type="EMBL" id="JBBJCI010000035">
    <property type="protein sequence ID" value="KAK7253611.1"/>
    <property type="molecule type" value="Genomic_DNA"/>
</dbReference>
<evidence type="ECO:0000256" key="4">
    <source>
        <dbReference type="SAM" id="MobiDB-lite"/>
    </source>
</evidence>
<evidence type="ECO:0000259" key="5">
    <source>
        <dbReference type="Pfam" id="PF00150"/>
    </source>
</evidence>
<feature type="region of interest" description="Disordered" evidence="4">
    <location>
        <begin position="387"/>
        <end position="410"/>
    </location>
</feature>
<dbReference type="InterPro" id="IPR018087">
    <property type="entry name" value="Glyco_hydro_5_CS"/>
</dbReference>
<dbReference type="Pfam" id="PF00150">
    <property type="entry name" value="Cellulase"/>
    <property type="match status" value="1"/>
</dbReference>
<comment type="similarity">
    <text evidence="1">Belongs to the glycosyl hydrolase 5 (cellulase A) family.</text>
</comment>
<organism evidence="7 8">
    <name type="scientific">Aureococcus anophagefferens</name>
    <name type="common">Harmful bloom alga</name>
    <dbReference type="NCBI Taxonomy" id="44056"/>
    <lineage>
        <taxon>Eukaryota</taxon>
        <taxon>Sar</taxon>
        <taxon>Stramenopiles</taxon>
        <taxon>Ochrophyta</taxon>
        <taxon>Pelagophyceae</taxon>
        <taxon>Pelagomonadales</taxon>
        <taxon>Pelagomonadaceae</taxon>
        <taxon>Aureococcus</taxon>
    </lineage>
</organism>
<keyword evidence="3" id="KW-0326">Glycosidase</keyword>
<gene>
    <name evidence="7" type="primary">bglC5</name>
    <name evidence="7" type="ORF">SO694_000011362</name>
</gene>
<comment type="caution">
    <text evidence="7">The sequence shown here is derived from an EMBL/GenBank/DDBJ whole genome shotgun (WGS) entry which is preliminary data.</text>
</comment>
<proteinExistence type="inferred from homology"/>
<evidence type="ECO:0000256" key="2">
    <source>
        <dbReference type="ARBA" id="ARBA00022801"/>
    </source>
</evidence>
<dbReference type="Pfam" id="PF03067">
    <property type="entry name" value="LPMO_10"/>
    <property type="match status" value="1"/>
</dbReference>
<dbReference type="GO" id="GO:0016787">
    <property type="term" value="F:hydrolase activity"/>
    <property type="evidence" value="ECO:0007669"/>
    <property type="project" value="UniProtKB-KW"/>
</dbReference>
<evidence type="ECO:0000256" key="1">
    <source>
        <dbReference type="ARBA" id="ARBA00005641"/>
    </source>
</evidence>
<feature type="compositionally biased region" description="Pro residues" evidence="4">
    <location>
        <begin position="298"/>
        <end position="334"/>
    </location>
</feature>
<protein>
    <submittedName>
        <fullName evidence="7">Glycoside hydrolase family 5</fullName>
    </submittedName>
</protein>
<reference evidence="7 8" key="1">
    <citation type="submission" date="2024-03" db="EMBL/GenBank/DDBJ databases">
        <title>Aureococcus anophagefferens CCMP1851 and Kratosvirus quantuckense: Draft genome of a second virus-susceptible host strain in the model system.</title>
        <authorList>
            <person name="Chase E."/>
            <person name="Truchon A.R."/>
            <person name="Schepens W."/>
            <person name="Wilhelm S.W."/>
        </authorList>
    </citation>
    <scope>NUCLEOTIDE SEQUENCE [LARGE SCALE GENOMIC DNA]</scope>
    <source>
        <strain evidence="7 8">CCMP1851</strain>
    </source>
</reference>
<dbReference type="Gene3D" id="2.70.50.50">
    <property type="entry name" value="chitin-binding protein cbp21"/>
    <property type="match status" value="1"/>
</dbReference>
<dbReference type="PROSITE" id="PS00659">
    <property type="entry name" value="GLYCOSYL_HYDROL_F5"/>
    <property type="match status" value="1"/>
</dbReference>
<evidence type="ECO:0000259" key="6">
    <source>
        <dbReference type="Pfam" id="PF03067"/>
    </source>
</evidence>
<dbReference type="InterPro" id="IPR004302">
    <property type="entry name" value="Cellulose/chitin-bd_N"/>
</dbReference>
<dbReference type="Proteomes" id="UP001363151">
    <property type="component" value="Unassembled WGS sequence"/>
</dbReference>